<dbReference type="eggNOG" id="ENOG50339N0">
    <property type="taxonomic scope" value="Bacteria"/>
</dbReference>
<dbReference type="AlphaFoldDB" id="A0A062VPF5"/>
<evidence type="ECO:0000313" key="4">
    <source>
        <dbReference type="Proteomes" id="UP000027100"/>
    </source>
</evidence>
<name>A0A062VPF5_9PROT</name>
<organism evidence="3 4">
    <name type="scientific">Hyphomonas polymorpha PS728</name>
    <dbReference type="NCBI Taxonomy" id="1280954"/>
    <lineage>
        <taxon>Bacteria</taxon>
        <taxon>Pseudomonadati</taxon>
        <taxon>Pseudomonadota</taxon>
        <taxon>Alphaproteobacteria</taxon>
        <taxon>Hyphomonadales</taxon>
        <taxon>Hyphomonadaceae</taxon>
        <taxon>Hyphomonas</taxon>
    </lineage>
</organism>
<dbReference type="Pfam" id="PF26604">
    <property type="entry name" value="CBU_0592"/>
    <property type="match status" value="1"/>
</dbReference>
<dbReference type="InterPro" id="IPR058058">
    <property type="entry name" value="CBU_0592-like"/>
</dbReference>
<feature type="domain" description="CBU-0592-like" evidence="2">
    <location>
        <begin position="9"/>
        <end position="81"/>
    </location>
</feature>
<reference evidence="3 4" key="1">
    <citation type="journal article" date="2014" name="Antonie Van Leeuwenhoek">
        <title>Hyphomonas beringensis sp. nov. and Hyphomonas chukchiensis sp. nov., isolated from surface seawater of the Bering Sea and Chukchi Sea.</title>
        <authorList>
            <person name="Li C."/>
            <person name="Lai Q."/>
            <person name="Li G."/>
            <person name="Dong C."/>
            <person name="Wang J."/>
            <person name="Liao Y."/>
            <person name="Shao Z."/>
        </authorList>
    </citation>
    <scope>NUCLEOTIDE SEQUENCE [LARGE SCALE GENOMIC DNA]</scope>
    <source>
        <strain evidence="3 4">PS728</strain>
    </source>
</reference>
<dbReference type="OrthoDB" id="3256397at2"/>
<dbReference type="PATRIC" id="fig|1280954.3.peg.429"/>
<feature type="transmembrane region" description="Helical" evidence="1">
    <location>
        <begin position="62"/>
        <end position="80"/>
    </location>
</feature>
<comment type="caution">
    <text evidence="3">The sequence shown here is derived from an EMBL/GenBank/DDBJ whole genome shotgun (WGS) entry which is preliminary data.</text>
</comment>
<dbReference type="EMBL" id="ARYM01000002">
    <property type="protein sequence ID" value="KDA00166.1"/>
    <property type="molecule type" value="Genomic_DNA"/>
</dbReference>
<dbReference type="Proteomes" id="UP000027100">
    <property type="component" value="Unassembled WGS sequence"/>
</dbReference>
<evidence type="ECO:0000259" key="2">
    <source>
        <dbReference type="Pfam" id="PF26604"/>
    </source>
</evidence>
<feature type="transmembrane region" description="Helical" evidence="1">
    <location>
        <begin position="6"/>
        <end position="26"/>
    </location>
</feature>
<keyword evidence="1" id="KW-1133">Transmembrane helix</keyword>
<keyword evidence="1" id="KW-0812">Transmembrane</keyword>
<dbReference type="STRING" id="1280954.HPO_02092"/>
<proteinExistence type="predicted"/>
<dbReference type="RefSeq" id="WP_035593908.1">
    <property type="nucleotide sequence ID" value="NZ_ARYM01000002.1"/>
</dbReference>
<dbReference type="NCBIfam" id="NF047864">
    <property type="entry name" value="CBU_0592_membra"/>
    <property type="match status" value="1"/>
</dbReference>
<gene>
    <name evidence="3" type="ORF">HPO_02092</name>
</gene>
<evidence type="ECO:0000313" key="3">
    <source>
        <dbReference type="EMBL" id="KDA00166.1"/>
    </source>
</evidence>
<evidence type="ECO:0000256" key="1">
    <source>
        <dbReference type="SAM" id="Phobius"/>
    </source>
</evidence>
<accession>A0A062VPF5</accession>
<sequence length="84" mass="8829">MTITELLIEAAGWTGAALILGAYILLSLGRLQGNSPAYQWANVIGAAGFILNSGYHGAIPSVAINILWVAIGVFALWRIYKAAA</sequence>
<keyword evidence="4" id="KW-1185">Reference proteome</keyword>
<keyword evidence="1" id="KW-0472">Membrane</keyword>
<protein>
    <recommendedName>
        <fullName evidence="2">CBU-0592-like domain-containing protein</fullName>
    </recommendedName>
</protein>